<comment type="similarity">
    <text evidence="2 3">Belongs to the cytochrome P450 family.</text>
</comment>
<dbReference type="Gene3D" id="1.10.630.10">
    <property type="entry name" value="Cytochrome P450"/>
    <property type="match status" value="1"/>
</dbReference>
<proteinExistence type="inferred from homology"/>
<dbReference type="GO" id="GO:0020037">
    <property type="term" value="F:heme binding"/>
    <property type="evidence" value="ECO:0007669"/>
    <property type="project" value="InterPro"/>
</dbReference>
<protein>
    <recommendedName>
        <fullName evidence="6">Cytochrome P450</fullName>
    </recommendedName>
</protein>
<evidence type="ECO:0000313" key="5">
    <source>
        <dbReference type="Proteomes" id="UP000054498"/>
    </source>
</evidence>
<keyword evidence="5" id="KW-1185">Reference proteome</keyword>
<keyword evidence="3" id="KW-0408">Iron</keyword>
<dbReference type="GO" id="GO:0005506">
    <property type="term" value="F:iron ion binding"/>
    <property type="evidence" value="ECO:0007669"/>
    <property type="project" value="InterPro"/>
</dbReference>
<dbReference type="GO" id="GO:0016705">
    <property type="term" value="F:oxidoreductase activity, acting on paired donors, with incorporation or reduction of molecular oxygen"/>
    <property type="evidence" value="ECO:0007669"/>
    <property type="project" value="InterPro"/>
</dbReference>
<dbReference type="InterPro" id="IPR050121">
    <property type="entry name" value="Cytochrome_P450_monoxygenase"/>
</dbReference>
<dbReference type="GO" id="GO:0004497">
    <property type="term" value="F:monooxygenase activity"/>
    <property type="evidence" value="ECO:0007669"/>
    <property type="project" value="UniProtKB-KW"/>
</dbReference>
<keyword evidence="3" id="KW-0349">Heme</keyword>
<evidence type="ECO:0000256" key="2">
    <source>
        <dbReference type="ARBA" id="ARBA00010617"/>
    </source>
</evidence>
<dbReference type="AlphaFoldDB" id="A0A0D2LQU6"/>
<keyword evidence="3" id="KW-0479">Metal-binding</keyword>
<dbReference type="STRING" id="145388.A0A0D2LQU6"/>
<evidence type="ECO:0008006" key="6">
    <source>
        <dbReference type="Google" id="ProtNLM"/>
    </source>
</evidence>
<dbReference type="PANTHER" id="PTHR24305:SF166">
    <property type="entry name" value="CYTOCHROME P450 12A4, MITOCHONDRIAL-RELATED"/>
    <property type="match status" value="1"/>
</dbReference>
<evidence type="ECO:0000256" key="1">
    <source>
        <dbReference type="ARBA" id="ARBA00001971"/>
    </source>
</evidence>
<dbReference type="KEGG" id="mng:MNEG_15646"/>
<gene>
    <name evidence="4" type="ORF">MNEG_15646</name>
</gene>
<dbReference type="PANTHER" id="PTHR24305">
    <property type="entry name" value="CYTOCHROME P450"/>
    <property type="match status" value="1"/>
</dbReference>
<reference evidence="4 5" key="1">
    <citation type="journal article" date="2013" name="BMC Genomics">
        <title>Reconstruction of the lipid metabolism for the microalga Monoraphidium neglectum from its genome sequence reveals characteristics suitable for biofuel production.</title>
        <authorList>
            <person name="Bogen C."/>
            <person name="Al-Dilaimi A."/>
            <person name="Albersmeier A."/>
            <person name="Wichmann J."/>
            <person name="Grundmann M."/>
            <person name="Rupp O."/>
            <person name="Lauersen K.J."/>
            <person name="Blifernez-Klassen O."/>
            <person name="Kalinowski J."/>
            <person name="Goesmann A."/>
            <person name="Mussgnug J.H."/>
            <person name="Kruse O."/>
        </authorList>
    </citation>
    <scope>NUCLEOTIDE SEQUENCE [LARGE SCALE GENOMIC DNA]</scope>
    <source>
        <strain evidence="4 5">SAG 48.87</strain>
    </source>
</reference>
<dbReference type="Proteomes" id="UP000054498">
    <property type="component" value="Unassembled WGS sequence"/>
</dbReference>
<dbReference type="InterPro" id="IPR017972">
    <property type="entry name" value="Cyt_P450_CS"/>
</dbReference>
<dbReference type="RefSeq" id="XP_013891336.1">
    <property type="nucleotide sequence ID" value="XM_014035882.1"/>
</dbReference>
<keyword evidence="3" id="KW-0503">Monooxygenase</keyword>
<dbReference type="EMBL" id="KK105739">
    <property type="protein sequence ID" value="KIY92316.1"/>
    <property type="molecule type" value="Genomic_DNA"/>
</dbReference>
<name>A0A0D2LQU6_9CHLO</name>
<dbReference type="InterPro" id="IPR036396">
    <property type="entry name" value="Cyt_P450_sf"/>
</dbReference>
<comment type="cofactor">
    <cofactor evidence="1">
        <name>heme</name>
        <dbReference type="ChEBI" id="CHEBI:30413"/>
    </cofactor>
</comment>
<sequence length="122" mass="13102">MGGYKVTKGQQLLVPLGHVSRSDPRWAGETGDLSPEVFNPERMLTPEGQKPGWQVPFGHGGRHCLGVHLANAEMKVFLALFAQGYAAQVDTNTEWVYLVGRVPVSGLPTRLEKLPAAAPAAA</sequence>
<organism evidence="4 5">
    <name type="scientific">Monoraphidium neglectum</name>
    <dbReference type="NCBI Taxonomy" id="145388"/>
    <lineage>
        <taxon>Eukaryota</taxon>
        <taxon>Viridiplantae</taxon>
        <taxon>Chlorophyta</taxon>
        <taxon>core chlorophytes</taxon>
        <taxon>Chlorophyceae</taxon>
        <taxon>CS clade</taxon>
        <taxon>Sphaeropleales</taxon>
        <taxon>Selenastraceae</taxon>
        <taxon>Monoraphidium</taxon>
    </lineage>
</organism>
<evidence type="ECO:0000313" key="4">
    <source>
        <dbReference type="EMBL" id="KIY92316.1"/>
    </source>
</evidence>
<dbReference type="PROSITE" id="PS00086">
    <property type="entry name" value="CYTOCHROME_P450"/>
    <property type="match status" value="1"/>
</dbReference>
<keyword evidence="3" id="KW-0560">Oxidoreductase</keyword>
<dbReference type="SUPFAM" id="SSF48264">
    <property type="entry name" value="Cytochrome P450"/>
    <property type="match status" value="1"/>
</dbReference>
<dbReference type="OrthoDB" id="3945418at2759"/>
<dbReference type="GeneID" id="25733328"/>
<dbReference type="Pfam" id="PF00067">
    <property type="entry name" value="p450"/>
    <property type="match status" value="1"/>
</dbReference>
<evidence type="ECO:0000256" key="3">
    <source>
        <dbReference type="RuleBase" id="RU000461"/>
    </source>
</evidence>
<accession>A0A0D2LQU6</accession>
<dbReference type="InterPro" id="IPR001128">
    <property type="entry name" value="Cyt_P450"/>
</dbReference>